<evidence type="ECO:0000256" key="1">
    <source>
        <dbReference type="ARBA" id="ARBA00004141"/>
    </source>
</evidence>
<evidence type="ECO:0000256" key="7">
    <source>
        <dbReference type="ARBA" id="ARBA00022989"/>
    </source>
</evidence>
<keyword evidence="3 13" id="KW-0444">Lipid biosynthesis</keyword>
<dbReference type="CDD" id="cd03505">
    <property type="entry name" value="Delta9-FADS-like"/>
    <property type="match status" value="1"/>
</dbReference>
<gene>
    <name evidence="16" type="ORF">RR46_08071</name>
</gene>
<keyword evidence="9" id="KW-0408">Iron</keyword>
<keyword evidence="8 13" id="KW-0560">Oxidoreductase</keyword>
<evidence type="ECO:0000256" key="6">
    <source>
        <dbReference type="ARBA" id="ARBA00022832"/>
    </source>
</evidence>
<evidence type="ECO:0000256" key="2">
    <source>
        <dbReference type="ARBA" id="ARBA00009295"/>
    </source>
</evidence>
<dbReference type="GO" id="GO:0005506">
    <property type="term" value="F:iron ion binding"/>
    <property type="evidence" value="ECO:0007669"/>
    <property type="project" value="TreeGrafter"/>
</dbReference>
<comment type="cofactor">
    <cofactor evidence="13">
        <name>Fe(2+)</name>
        <dbReference type="ChEBI" id="CHEBI:29033"/>
    </cofactor>
</comment>
<evidence type="ECO:0000259" key="15">
    <source>
        <dbReference type="Pfam" id="PF00487"/>
    </source>
</evidence>
<keyword evidence="4 13" id="KW-0812">Transmembrane</keyword>
<dbReference type="AlphaFoldDB" id="A0A194QA24"/>
<sequence>MAPLIKTVQISTKELQDTDVITKCAPRIYNIVYLRVLQYTVLHIFAAYGLYLGITAAKWKTIISFCIFLIASVVGITVAAHRLWSHKAFKATMPLQIVLMLFNSIAFQSTAIDWIRDHRLHHKHSDTDADPYNASRGFFFSHIGWLLVRKHPLVLKKGKTVDMSDIYNNPVLKFQQKHAVIVIGLCCYVVPTIIPVYFWNETFSNAFFINTLRHVIGLHLAFSVNSFAHLWGTKPYDKSILPVQSLFVSLISGGEGFHNYHHVFPCDYRTAEIGNNWLNPSTLFIDVLAKFGLVYDLKSTPENVINNRIIRTGDGSNVWGIS</sequence>
<dbReference type="PANTHER" id="PTHR11351">
    <property type="entry name" value="ACYL-COA DESATURASE"/>
    <property type="match status" value="1"/>
</dbReference>
<dbReference type="PRINTS" id="PR00075">
    <property type="entry name" value="FACDDSATRASE"/>
</dbReference>
<feature type="transmembrane region" description="Helical" evidence="14">
    <location>
        <begin position="93"/>
        <end position="115"/>
    </location>
</feature>
<evidence type="ECO:0000313" key="17">
    <source>
        <dbReference type="Proteomes" id="UP000053268"/>
    </source>
</evidence>
<reference evidence="16 17" key="1">
    <citation type="journal article" date="2015" name="Nat. Commun.">
        <title>Outbred genome sequencing and CRISPR/Cas9 gene editing in butterflies.</title>
        <authorList>
            <person name="Li X."/>
            <person name="Fan D."/>
            <person name="Zhang W."/>
            <person name="Liu G."/>
            <person name="Zhang L."/>
            <person name="Zhao L."/>
            <person name="Fang X."/>
            <person name="Chen L."/>
            <person name="Dong Y."/>
            <person name="Chen Y."/>
            <person name="Ding Y."/>
            <person name="Zhao R."/>
            <person name="Feng M."/>
            <person name="Zhu Y."/>
            <person name="Feng Y."/>
            <person name="Jiang X."/>
            <person name="Zhu D."/>
            <person name="Xiang H."/>
            <person name="Feng X."/>
            <person name="Li S."/>
            <person name="Wang J."/>
            <person name="Zhang G."/>
            <person name="Kronforst M.R."/>
            <person name="Wang W."/>
        </authorList>
    </citation>
    <scope>NUCLEOTIDE SEQUENCE [LARGE SCALE GENOMIC DNA]</scope>
    <source>
        <strain evidence="16">Ya'a_city_454_Px</strain>
        <tissue evidence="16">Whole body</tissue>
    </source>
</reference>
<dbReference type="GO" id="GO:0004768">
    <property type="term" value="F:stearoyl-CoA 9-desaturase activity"/>
    <property type="evidence" value="ECO:0007669"/>
    <property type="project" value="TreeGrafter"/>
</dbReference>
<evidence type="ECO:0000256" key="4">
    <source>
        <dbReference type="ARBA" id="ARBA00022692"/>
    </source>
</evidence>
<dbReference type="InterPro" id="IPR005804">
    <property type="entry name" value="FA_desaturase_dom"/>
</dbReference>
<evidence type="ECO:0000256" key="5">
    <source>
        <dbReference type="ARBA" id="ARBA00022723"/>
    </source>
</evidence>
<dbReference type="GO" id="GO:0006636">
    <property type="term" value="P:unsaturated fatty acid biosynthetic process"/>
    <property type="evidence" value="ECO:0007669"/>
    <property type="project" value="TreeGrafter"/>
</dbReference>
<dbReference type="EMBL" id="KQ459249">
    <property type="protein sequence ID" value="KPJ02274.1"/>
    <property type="molecule type" value="Genomic_DNA"/>
</dbReference>
<dbReference type="InterPro" id="IPR015876">
    <property type="entry name" value="Acyl-CoA_DS"/>
</dbReference>
<keyword evidence="11 14" id="KW-0472">Membrane</keyword>
<protein>
    <submittedName>
        <fullName evidence="16">Acyl-CoA Delta(11) desaturase</fullName>
    </submittedName>
</protein>
<keyword evidence="5" id="KW-0479">Metal-binding</keyword>
<dbReference type="STRING" id="66420.A0A194QA24"/>
<feature type="transmembrane region" description="Helical" evidence="14">
    <location>
        <begin position="36"/>
        <end position="54"/>
    </location>
</feature>
<dbReference type="PROSITE" id="PS00476">
    <property type="entry name" value="FATTY_ACID_DESATUR_1"/>
    <property type="match status" value="1"/>
</dbReference>
<comment type="domain">
    <text evidence="13">The histidine box domains are involved in binding the catalytic metal ions.</text>
</comment>
<dbReference type="InterPro" id="IPR001522">
    <property type="entry name" value="FADS-1_CS"/>
</dbReference>
<evidence type="ECO:0000256" key="3">
    <source>
        <dbReference type="ARBA" id="ARBA00022516"/>
    </source>
</evidence>
<feature type="transmembrane region" description="Helical" evidence="14">
    <location>
        <begin position="179"/>
        <end position="199"/>
    </location>
</feature>
<evidence type="ECO:0000256" key="11">
    <source>
        <dbReference type="ARBA" id="ARBA00023136"/>
    </source>
</evidence>
<keyword evidence="7 14" id="KW-1133">Transmembrane helix</keyword>
<evidence type="ECO:0000256" key="8">
    <source>
        <dbReference type="ARBA" id="ARBA00023002"/>
    </source>
</evidence>
<name>A0A194QA24_PAPXU</name>
<accession>A0A194QA24</accession>
<evidence type="ECO:0000256" key="10">
    <source>
        <dbReference type="ARBA" id="ARBA00023098"/>
    </source>
</evidence>
<dbReference type="PANTHER" id="PTHR11351:SF31">
    <property type="entry name" value="DESATURASE 1, ISOFORM A-RELATED"/>
    <property type="match status" value="1"/>
</dbReference>
<comment type="similarity">
    <text evidence="2 13">Belongs to the fatty acid desaturase type 1 family.</text>
</comment>
<keyword evidence="17" id="KW-1185">Reference proteome</keyword>
<evidence type="ECO:0000256" key="14">
    <source>
        <dbReference type="SAM" id="Phobius"/>
    </source>
</evidence>
<comment type="subcellular location">
    <subcellularLocation>
        <location evidence="1">Membrane</location>
        <topology evidence="1">Multi-pass membrane protein</topology>
    </subcellularLocation>
</comment>
<keyword evidence="6" id="KW-0276">Fatty acid metabolism</keyword>
<keyword evidence="12 13" id="KW-0275">Fatty acid biosynthesis</keyword>
<organism evidence="16 17">
    <name type="scientific">Papilio xuthus</name>
    <name type="common">Asian swallowtail butterfly</name>
    <dbReference type="NCBI Taxonomy" id="66420"/>
    <lineage>
        <taxon>Eukaryota</taxon>
        <taxon>Metazoa</taxon>
        <taxon>Ecdysozoa</taxon>
        <taxon>Arthropoda</taxon>
        <taxon>Hexapoda</taxon>
        <taxon>Insecta</taxon>
        <taxon>Pterygota</taxon>
        <taxon>Neoptera</taxon>
        <taxon>Endopterygota</taxon>
        <taxon>Lepidoptera</taxon>
        <taxon>Glossata</taxon>
        <taxon>Ditrysia</taxon>
        <taxon>Papilionoidea</taxon>
        <taxon>Papilionidae</taxon>
        <taxon>Papilioninae</taxon>
        <taxon>Papilio</taxon>
    </lineage>
</organism>
<evidence type="ECO:0000256" key="13">
    <source>
        <dbReference type="RuleBase" id="RU000581"/>
    </source>
</evidence>
<dbReference type="GO" id="GO:0005789">
    <property type="term" value="C:endoplasmic reticulum membrane"/>
    <property type="evidence" value="ECO:0007669"/>
    <property type="project" value="TreeGrafter"/>
</dbReference>
<feature type="domain" description="Fatty acid desaturase" evidence="15">
    <location>
        <begin position="65"/>
        <end position="265"/>
    </location>
</feature>
<evidence type="ECO:0000313" key="16">
    <source>
        <dbReference type="EMBL" id="KPJ02274.1"/>
    </source>
</evidence>
<proteinExistence type="inferred from homology"/>
<keyword evidence="10" id="KW-0443">Lipid metabolism</keyword>
<evidence type="ECO:0000256" key="9">
    <source>
        <dbReference type="ARBA" id="ARBA00023004"/>
    </source>
</evidence>
<feature type="transmembrane region" description="Helical" evidence="14">
    <location>
        <begin position="61"/>
        <end position="81"/>
    </location>
</feature>
<dbReference type="Pfam" id="PF00487">
    <property type="entry name" value="FA_desaturase"/>
    <property type="match status" value="1"/>
</dbReference>
<dbReference type="Proteomes" id="UP000053268">
    <property type="component" value="Unassembled WGS sequence"/>
</dbReference>
<evidence type="ECO:0000256" key="12">
    <source>
        <dbReference type="ARBA" id="ARBA00023160"/>
    </source>
</evidence>